<dbReference type="AlphaFoldDB" id="A0A432YX34"/>
<organism evidence="1 2">
    <name type="scientific">Idiomarina piscisalsi</name>
    <dbReference type="NCBI Taxonomy" id="1096243"/>
    <lineage>
        <taxon>Bacteria</taxon>
        <taxon>Pseudomonadati</taxon>
        <taxon>Pseudomonadota</taxon>
        <taxon>Gammaproteobacteria</taxon>
        <taxon>Alteromonadales</taxon>
        <taxon>Idiomarinaceae</taxon>
        <taxon>Idiomarina</taxon>
    </lineage>
</organism>
<evidence type="ECO:0000313" key="1">
    <source>
        <dbReference type="EMBL" id="RUO67885.1"/>
    </source>
</evidence>
<dbReference type="EMBL" id="PIQA01000001">
    <property type="protein sequence ID" value="RUO67885.1"/>
    <property type="molecule type" value="Genomic_DNA"/>
</dbReference>
<protein>
    <submittedName>
        <fullName evidence="1">Uncharacterized protein</fullName>
    </submittedName>
</protein>
<accession>A0A432YX34</accession>
<dbReference type="Proteomes" id="UP000288361">
    <property type="component" value="Unassembled WGS sequence"/>
</dbReference>
<sequence length="64" mass="7415">MRRNKPERLQLSMSKEQLKHLLLEKRVVASDIRCCDYCSQCELKELILECARISCSGETRDVSA</sequence>
<gene>
    <name evidence="1" type="ORF">CWI73_03215</name>
</gene>
<evidence type="ECO:0000313" key="2">
    <source>
        <dbReference type="Proteomes" id="UP000288361"/>
    </source>
</evidence>
<name>A0A432YX34_9GAMM</name>
<proteinExistence type="predicted"/>
<reference evidence="1 2" key="1">
    <citation type="journal article" date="2011" name="Front. Microbiol.">
        <title>Genomic signatures of strain selection and enhancement in Bacillus atrophaeus var. globigii, a historical biowarfare simulant.</title>
        <authorList>
            <person name="Gibbons H.S."/>
            <person name="Broomall S.M."/>
            <person name="McNew L.A."/>
            <person name="Daligault H."/>
            <person name="Chapman C."/>
            <person name="Bruce D."/>
            <person name="Karavis M."/>
            <person name="Krepps M."/>
            <person name="McGregor P.A."/>
            <person name="Hong C."/>
            <person name="Park K.H."/>
            <person name="Akmal A."/>
            <person name="Feldman A."/>
            <person name="Lin J.S."/>
            <person name="Chang W.E."/>
            <person name="Higgs B.W."/>
            <person name="Demirev P."/>
            <person name="Lindquist J."/>
            <person name="Liem A."/>
            <person name="Fochler E."/>
            <person name="Read T.D."/>
            <person name="Tapia R."/>
            <person name="Johnson S."/>
            <person name="Bishop-Lilly K.A."/>
            <person name="Detter C."/>
            <person name="Han C."/>
            <person name="Sozhamannan S."/>
            <person name="Rosenzweig C.N."/>
            <person name="Skowronski E.W."/>
        </authorList>
    </citation>
    <scope>NUCLEOTIDE SEQUENCE [LARGE SCALE GENOMIC DNA]</scope>
    <source>
        <strain evidence="1 2">TPS4-2</strain>
    </source>
</reference>
<comment type="caution">
    <text evidence="1">The sequence shown here is derived from an EMBL/GenBank/DDBJ whole genome shotgun (WGS) entry which is preliminary data.</text>
</comment>